<sequence>MYLFIFALLLVVFQYVNSKNILEDYKMKLDKKEAKFEKYADTINNLRDRVLALSEFSIEESEPALSYFEALGYRVDDLIPMIKEELYELNSVKADEHPLIPYPSLSGGKMLIDSIRILNHKWVITNFSDGKYWGELFLKYEIGDDKKVTFTRVESFIYPVY</sequence>
<keyword evidence="3" id="KW-1185">Reference proteome</keyword>
<dbReference type="GO" id="GO:0016787">
    <property type="term" value="F:hydrolase activity"/>
    <property type="evidence" value="ECO:0007669"/>
    <property type="project" value="UniProtKB-KW"/>
</dbReference>
<keyword evidence="2" id="KW-0378">Hydrolase</keyword>
<evidence type="ECO:0000313" key="2">
    <source>
        <dbReference type="EMBL" id="PNQ73178.1"/>
    </source>
</evidence>
<keyword evidence="1" id="KW-0175">Coiled coil</keyword>
<protein>
    <submittedName>
        <fullName evidence="2">Hydrolase</fullName>
    </submittedName>
</protein>
<evidence type="ECO:0000256" key="1">
    <source>
        <dbReference type="SAM" id="Coils"/>
    </source>
</evidence>
<proteinExistence type="predicted"/>
<name>A0A2K1DYS6_9FLAO</name>
<evidence type="ECO:0000313" key="3">
    <source>
        <dbReference type="Proteomes" id="UP000236641"/>
    </source>
</evidence>
<accession>A0A2K1DYS6</accession>
<dbReference type="EMBL" id="POWF01000004">
    <property type="protein sequence ID" value="PNQ73178.1"/>
    <property type="molecule type" value="Genomic_DNA"/>
</dbReference>
<comment type="caution">
    <text evidence="2">The sequence shown here is derived from an EMBL/GenBank/DDBJ whole genome shotgun (WGS) entry which is preliminary data.</text>
</comment>
<dbReference type="OrthoDB" id="1451701at2"/>
<reference evidence="2 3" key="1">
    <citation type="submission" date="2018-01" db="EMBL/GenBank/DDBJ databases">
        <title>The draft genome of Hanstruepera neustonica JCM19743.</title>
        <authorList>
            <person name="He R.-H."/>
            <person name="Du Z.-J."/>
        </authorList>
    </citation>
    <scope>NUCLEOTIDE SEQUENCE [LARGE SCALE GENOMIC DNA]</scope>
    <source>
        <strain evidence="2 3">JCM19743</strain>
    </source>
</reference>
<dbReference type="AlphaFoldDB" id="A0A2K1DYS6"/>
<feature type="coiled-coil region" evidence="1">
    <location>
        <begin position="15"/>
        <end position="49"/>
    </location>
</feature>
<dbReference type="SMR" id="A0A2K1DYS6"/>
<organism evidence="2 3">
    <name type="scientific">Hanstruepera neustonica</name>
    <dbReference type="NCBI Taxonomy" id="1445657"/>
    <lineage>
        <taxon>Bacteria</taxon>
        <taxon>Pseudomonadati</taxon>
        <taxon>Bacteroidota</taxon>
        <taxon>Flavobacteriia</taxon>
        <taxon>Flavobacteriales</taxon>
        <taxon>Flavobacteriaceae</taxon>
        <taxon>Hanstruepera</taxon>
    </lineage>
</organism>
<gene>
    <name evidence="2" type="ORF">C1T31_09175</name>
</gene>
<dbReference type="Proteomes" id="UP000236641">
    <property type="component" value="Unassembled WGS sequence"/>
</dbReference>